<evidence type="ECO:0000313" key="5">
    <source>
        <dbReference type="Proteomes" id="UP000318313"/>
    </source>
</evidence>
<dbReference type="InterPro" id="IPR036873">
    <property type="entry name" value="Rhodanese-like_dom_sf"/>
</dbReference>
<dbReference type="CDD" id="cd00158">
    <property type="entry name" value="RHOD"/>
    <property type="match status" value="1"/>
</dbReference>
<organism evidence="4 5">
    <name type="scientific">Gimesia fumaroli</name>
    <dbReference type="NCBI Taxonomy" id="2527976"/>
    <lineage>
        <taxon>Bacteria</taxon>
        <taxon>Pseudomonadati</taxon>
        <taxon>Planctomycetota</taxon>
        <taxon>Planctomycetia</taxon>
        <taxon>Planctomycetales</taxon>
        <taxon>Planctomycetaceae</taxon>
        <taxon>Gimesia</taxon>
    </lineage>
</organism>
<feature type="domain" description="Rhodanese" evidence="2">
    <location>
        <begin position="310"/>
        <end position="404"/>
    </location>
</feature>
<dbReference type="RefSeq" id="WP_145310874.1">
    <property type="nucleotide sequence ID" value="NZ_CP037452.1"/>
</dbReference>
<evidence type="ECO:0000259" key="2">
    <source>
        <dbReference type="PROSITE" id="PS50206"/>
    </source>
</evidence>
<evidence type="ECO:0000313" key="4">
    <source>
        <dbReference type="EMBL" id="QDV51573.1"/>
    </source>
</evidence>
<proteinExistence type="predicted"/>
<dbReference type="Pfam" id="PF03412">
    <property type="entry name" value="Peptidase_C39"/>
    <property type="match status" value="1"/>
</dbReference>
<dbReference type="Gene3D" id="3.40.250.10">
    <property type="entry name" value="Rhodanese-like domain"/>
    <property type="match status" value="1"/>
</dbReference>
<dbReference type="PROSITE" id="PS50990">
    <property type="entry name" value="PEPTIDASE_C39"/>
    <property type="match status" value="1"/>
</dbReference>
<accession>A0A518IEQ2</accession>
<keyword evidence="5" id="KW-1185">Reference proteome</keyword>
<evidence type="ECO:0000256" key="1">
    <source>
        <dbReference type="SAM" id="Phobius"/>
    </source>
</evidence>
<dbReference type="EMBL" id="CP037452">
    <property type="protein sequence ID" value="QDV51573.1"/>
    <property type="molecule type" value="Genomic_DNA"/>
</dbReference>
<name>A0A518IEQ2_9PLAN</name>
<dbReference type="AlphaFoldDB" id="A0A518IEQ2"/>
<dbReference type="Proteomes" id="UP000318313">
    <property type="component" value="Chromosome"/>
</dbReference>
<gene>
    <name evidence="4" type="ORF">Enr17x_36290</name>
</gene>
<dbReference type="GO" id="GO:0016020">
    <property type="term" value="C:membrane"/>
    <property type="evidence" value="ECO:0007669"/>
    <property type="project" value="InterPro"/>
</dbReference>
<feature type="transmembrane region" description="Helical" evidence="1">
    <location>
        <begin position="252"/>
        <end position="273"/>
    </location>
</feature>
<feature type="transmembrane region" description="Helical" evidence="1">
    <location>
        <begin position="214"/>
        <end position="231"/>
    </location>
</feature>
<keyword evidence="1" id="KW-0812">Transmembrane</keyword>
<dbReference type="SMART" id="SM00450">
    <property type="entry name" value="RHOD"/>
    <property type="match status" value="1"/>
</dbReference>
<dbReference type="PROSITE" id="PS50206">
    <property type="entry name" value="RHODANESE_3"/>
    <property type="match status" value="1"/>
</dbReference>
<evidence type="ECO:0000259" key="3">
    <source>
        <dbReference type="PROSITE" id="PS50990"/>
    </source>
</evidence>
<dbReference type="GO" id="GO:0008233">
    <property type="term" value="F:peptidase activity"/>
    <property type="evidence" value="ECO:0007669"/>
    <property type="project" value="InterPro"/>
</dbReference>
<dbReference type="GO" id="GO:0006508">
    <property type="term" value="P:proteolysis"/>
    <property type="evidence" value="ECO:0007669"/>
    <property type="project" value="InterPro"/>
</dbReference>
<dbReference type="InterPro" id="IPR001763">
    <property type="entry name" value="Rhodanese-like_dom"/>
</dbReference>
<sequence>MMPGNTFIFSFQSTNLFLVFCFILEVGSTCPSTYADEFQPVNGDNHQTAQRLPLQNEQQAEDQLPALTDNRIRGPYCGVNSLYACLTALGIETNPADYIKTRYIGSFEGSSAKELIDATRDFGAHAESLSHLTHRDLRRIQTPMILHVQGNRADKNFNHWIAFLGFEGDRVRIVDAPLPLQTMSIAELLSKWDGTAIAISKEKLTHGFLYESRVEIFLGLGLLTFAVYFLARCFSNSFSIVRLKINSKKVSLLWQMGIIFGFSLLLSLGYHAASEIGFLNNSTALAEVTIRYHSSKIPKLTLAETEKEILEGEPLVLDARYAIDFQRGTLPNAKSIPINSALHDRQQVLAGVPRTKRIIVYCQSSGCGFADEIAQFLEFNDFKNVAVFRGGYREWSQNHIPEGSRIAQE</sequence>
<dbReference type="SUPFAM" id="SSF52821">
    <property type="entry name" value="Rhodanese/Cell cycle control phosphatase"/>
    <property type="match status" value="1"/>
</dbReference>
<feature type="domain" description="Peptidase C39" evidence="3">
    <location>
        <begin position="71"/>
        <end position="199"/>
    </location>
</feature>
<keyword evidence="1" id="KW-0472">Membrane</keyword>
<dbReference type="KEGG" id="gfm:Enr17x_36290"/>
<dbReference type="Pfam" id="PF00581">
    <property type="entry name" value="Rhodanese"/>
    <property type="match status" value="1"/>
</dbReference>
<protein>
    <submittedName>
        <fullName evidence="4">Rhodanese-like domain protein</fullName>
    </submittedName>
</protein>
<dbReference type="InterPro" id="IPR005074">
    <property type="entry name" value="Peptidase_C39"/>
</dbReference>
<dbReference type="Gene3D" id="3.90.70.10">
    <property type="entry name" value="Cysteine proteinases"/>
    <property type="match status" value="1"/>
</dbReference>
<reference evidence="4 5" key="1">
    <citation type="submission" date="2019-03" db="EMBL/GenBank/DDBJ databases">
        <title>Deep-cultivation of Planctomycetes and their phenomic and genomic characterization uncovers novel biology.</title>
        <authorList>
            <person name="Wiegand S."/>
            <person name="Jogler M."/>
            <person name="Boedeker C."/>
            <person name="Pinto D."/>
            <person name="Vollmers J."/>
            <person name="Rivas-Marin E."/>
            <person name="Kohn T."/>
            <person name="Peeters S.H."/>
            <person name="Heuer A."/>
            <person name="Rast P."/>
            <person name="Oberbeckmann S."/>
            <person name="Bunk B."/>
            <person name="Jeske O."/>
            <person name="Meyerdierks A."/>
            <person name="Storesund J.E."/>
            <person name="Kallscheuer N."/>
            <person name="Luecker S."/>
            <person name="Lage O.M."/>
            <person name="Pohl T."/>
            <person name="Merkel B.J."/>
            <person name="Hornburger P."/>
            <person name="Mueller R.-W."/>
            <person name="Bruemmer F."/>
            <person name="Labrenz M."/>
            <person name="Spormann A.M."/>
            <person name="Op den Camp H."/>
            <person name="Overmann J."/>
            <person name="Amann R."/>
            <person name="Jetten M.S.M."/>
            <person name="Mascher T."/>
            <person name="Medema M.H."/>
            <person name="Devos D.P."/>
            <person name="Kaster A.-K."/>
            <person name="Ovreas L."/>
            <person name="Rohde M."/>
            <person name="Galperin M.Y."/>
            <person name="Jogler C."/>
        </authorList>
    </citation>
    <scope>NUCLEOTIDE SEQUENCE [LARGE SCALE GENOMIC DNA]</scope>
    <source>
        <strain evidence="4 5">Enr17</strain>
    </source>
</reference>
<dbReference type="OrthoDB" id="232643at2"/>
<dbReference type="GO" id="GO:0005524">
    <property type="term" value="F:ATP binding"/>
    <property type="evidence" value="ECO:0007669"/>
    <property type="project" value="InterPro"/>
</dbReference>
<keyword evidence="1" id="KW-1133">Transmembrane helix</keyword>